<proteinExistence type="predicted"/>
<dbReference type="Proteomes" id="UP000527355">
    <property type="component" value="Unassembled WGS sequence"/>
</dbReference>
<comment type="caution">
    <text evidence="1">The sequence shown here is derived from an EMBL/GenBank/DDBJ whole genome shotgun (WGS) entry which is preliminary data.</text>
</comment>
<dbReference type="EMBL" id="JABWUV010000002">
    <property type="protein sequence ID" value="KAF6377437.1"/>
    <property type="molecule type" value="Genomic_DNA"/>
</dbReference>
<name>A0A7J7ZT21_MYOMY</name>
<dbReference type="AlphaFoldDB" id="A0A7J7ZT21"/>
<keyword evidence="2" id="KW-1185">Reference proteome</keyword>
<accession>A0A7J7ZT21</accession>
<protein>
    <submittedName>
        <fullName evidence="1">Coiled-coil domain containing 163</fullName>
    </submittedName>
</protein>
<evidence type="ECO:0000313" key="2">
    <source>
        <dbReference type="Proteomes" id="UP000527355"/>
    </source>
</evidence>
<organism evidence="1 2">
    <name type="scientific">Myotis myotis</name>
    <name type="common">Greater mouse-eared bat</name>
    <name type="synonym">Vespertilio myotis</name>
    <dbReference type="NCBI Taxonomy" id="51298"/>
    <lineage>
        <taxon>Eukaryota</taxon>
        <taxon>Metazoa</taxon>
        <taxon>Chordata</taxon>
        <taxon>Craniata</taxon>
        <taxon>Vertebrata</taxon>
        <taxon>Euteleostomi</taxon>
        <taxon>Mammalia</taxon>
        <taxon>Eutheria</taxon>
        <taxon>Laurasiatheria</taxon>
        <taxon>Chiroptera</taxon>
        <taxon>Yangochiroptera</taxon>
        <taxon>Vespertilionidae</taxon>
        <taxon>Myotis</taxon>
    </lineage>
</organism>
<reference evidence="1 2" key="1">
    <citation type="journal article" date="2020" name="Nature">
        <title>Six reference-quality genomes reveal evolution of bat adaptations.</title>
        <authorList>
            <person name="Jebb D."/>
            <person name="Huang Z."/>
            <person name="Pippel M."/>
            <person name="Hughes G.M."/>
            <person name="Lavrichenko K."/>
            <person name="Devanna P."/>
            <person name="Winkler S."/>
            <person name="Jermiin L.S."/>
            <person name="Skirmuntt E.C."/>
            <person name="Katzourakis A."/>
            <person name="Burkitt-Gray L."/>
            <person name="Ray D.A."/>
            <person name="Sullivan K.A.M."/>
            <person name="Roscito J.G."/>
            <person name="Kirilenko B.M."/>
            <person name="Davalos L.M."/>
            <person name="Corthals A.P."/>
            <person name="Power M.L."/>
            <person name="Jones G."/>
            <person name="Ransome R.D."/>
            <person name="Dechmann D.K.N."/>
            <person name="Locatelli A.G."/>
            <person name="Puechmaille S.J."/>
            <person name="Fedrigo O."/>
            <person name="Jarvis E.D."/>
            <person name="Hiller M."/>
            <person name="Vernes S.C."/>
            <person name="Myers E.W."/>
            <person name="Teeling E.C."/>
        </authorList>
    </citation>
    <scope>NUCLEOTIDE SEQUENCE [LARGE SCALE GENOMIC DNA]</scope>
    <source>
        <strain evidence="1">MMyoMyo1</strain>
        <tissue evidence="1">Flight muscle</tissue>
    </source>
</reference>
<gene>
    <name evidence="1" type="ORF">mMyoMyo1_002210</name>
</gene>
<sequence length="55" mass="6097">MNLSWSEQLEALLNATDGNVARTKTNLIEHARVSIVAAVVSPWRLCCRMNLLSSL</sequence>
<evidence type="ECO:0000313" key="1">
    <source>
        <dbReference type="EMBL" id="KAF6377437.1"/>
    </source>
</evidence>